<protein>
    <submittedName>
        <fullName evidence="2">DUF5615 family PIN-like protein</fullName>
    </submittedName>
</protein>
<accession>A0ABV3R2I1</accession>
<keyword evidence="3" id="KW-1185">Reference proteome</keyword>
<evidence type="ECO:0000313" key="2">
    <source>
        <dbReference type="EMBL" id="MEW9807220.1"/>
    </source>
</evidence>
<evidence type="ECO:0000313" key="3">
    <source>
        <dbReference type="Proteomes" id="UP001556196"/>
    </source>
</evidence>
<dbReference type="Proteomes" id="UP001556196">
    <property type="component" value="Unassembled WGS sequence"/>
</dbReference>
<feature type="domain" description="DUF5615" evidence="1">
    <location>
        <begin position="1"/>
        <end position="103"/>
    </location>
</feature>
<name>A0ABV3R2I1_9HYPH</name>
<gene>
    <name evidence="2" type="ORF">ABUE31_14600</name>
</gene>
<reference evidence="2 3" key="1">
    <citation type="submission" date="2024-06" db="EMBL/GenBank/DDBJ databases">
        <authorList>
            <person name="Tuo L."/>
        </authorList>
    </citation>
    <scope>NUCLEOTIDE SEQUENCE [LARGE SCALE GENOMIC DNA]</scope>
    <source>
        <strain evidence="2 3">ZMM04-5</strain>
    </source>
</reference>
<comment type="caution">
    <text evidence="2">The sequence shown here is derived from an EMBL/GenBank/DDBJ whole genome shotgun (WGS) entry which is preliminary data.</text>
</comment>
<dbReference type="EMBL" id="JBFOCI010000004">
    <property type="protein sequence ID" value="MEW9807220.1"/>
    <property type="molecule type" value="Genomic_DNA"/>
</dbReference>
<sequence length="122" mass="13208">MRLLLDQNISRRVALALGAHGIEIQHVSSCGLGSASDARIWNFAKDNGYAILSKDADFHHMSFTFGAPPKTIWLRLGNCSTREIAASISRNLPAIAIFLDDADSALMVITRDRIETTGPGPS</sequence>
<organism evidence="2 3">
    <name type="scientific">Mesorhizobium marinum</name>
    <dbReference type="NCBI Taxonomy" id="3228790"/>
    <lineage>
        <taxon>Bacteria</taxon>
        <taxon>Pseudomonadati</taxon>
        <taxon>Pseudomonadota</taxon>
        <taxon>Alphaproteobacteria</taxon>
        <taxon>Hyphomicrobiales</taxon>
        <taxon>Phyllobacteriaceae</taxon>
        <taxon>Mesorhizobium</taxon>
    </lineage>
</organism>
<dbReference type="InterPro" id="IPR041049">
    <property type="entry name" value="DUF5615"/>
</dbReference>
<dbReference type="RefSeq" id="WP_367724381.1">
    <property type="nucleotide sequence ID" value="NZ_JBFOCH010000004.1"/>
</dbReference>
<dbReference type="Pfam" id="PF18480">
    <property type="entry name" value="DUF5615"/>
    <property type="match status" value="1"/>
</dbReference>
<evidence type="ECO:0000259" key="1">
    <source>
        <dbReference type="Pfam" id="PF18480"/>
    </source>
</evidence>
<proteinExistence type="predicted"/>